<reference evidence="3 4" key="1">
    <citation type="submission" date="2018-11" db="EMBL/GenBank/DDBJ databases">
        <title>Vibrio LJC006 sp. nov., isolated from seawater during the bloom of the enteromorpha.</title>
        <authorList>
            <person name="Liang J."/>
        </authorList>
    </citation>
    <scope>NUCLEOTIDE SEQUENCE [LARGE SCALE GENOMIC DNA]</scope>
    <source>
        <strain evidence="3 4">LJC006</strain>
    </source>
</reference>
<dbReference type="EMBL" id="RJVQ01000001">
    <property type="protein sequence ID" value="RQW64523.1"/>
    <property type="molecule type" value="Genomic_DNA"/>
</dbReference>
<name>A0A3N9TKY1_9VIBR</name>
<sequence>MNGCNDLLLHDAPSKEAMLKDDGIIFEEPWQAQAFSVTVLLNKAGLFDWKVWVKTFAKHISTYPRKPDETDQQAYYRQWLSALEELLDSIGLTDQQLRGLYKENWRRSYVATDHGQPIVYRKDLPNLKNPDPHHHHHHHGPKPEPICVSLAKQSK</sequence>
<keyword evidence="4" id="KW-1185">Reference proteome</keyword>
<proteinExistence type="predicted"/>
<evidence type="ECO:0000256" key="1">
    <source>
        <dbReference type="SAM" id="MobiDB-lite"/>
    </source>
</evidence>
<dbReference type="Pfam" id="PF21006">
    <property type="entry name" value="NHase_beta_N"/>
    <property type="match status" value="1"/>
</dbReference>
<feature type="domain" description="Nitrile hydratase beta subunit-like N-terminal" evidence="2">
    <location>
        <begin position="22"/>
        <end position="95"/>
    </location>
</feature>
<organism evidence="3 4">
    <name type="scientific">Vibrio viridaestus</name>
    <dbReference type="NCBI Taxonomy" id="2487322"/>
    <lineage>
        <taxon>Bacteria</taxon>
        <taxon>Pseudomonadati</taxon>
        <taxon>Pseudomonadota</taxon>
        <taxon>Gammaproteobacteria</taxon>
        <taxon>Vibrionales</taxon>
        <taxon>Vibrionaceae</taxon>
        <taxon>Vibrio</taxon>
    </lineage>
</organism>
<feature type="region of interest" description="Disordered" evidence="1">
    <location>
        <begin position="123"/>
        <end position="155"/>
    </location>
</feature>
<evidence type="ECO:0000259" key="2">
    <source>
        <dbReference type="Pfam" id="PF21006"/>
    </source>
</evidence>
<dbReference type="InterPro" id="IPR008990">
    <property type="entry name" value="Elect_transpt_acc-like_dom_sf"/>
</dbReference>
<dbReference type="OrthoDB" id="9811616at2"/>
<accession>A0A3N9TKY1</accession>
<dbReference type="Proteomes" id="UP000281112">
    <property type="component" value="Unassembled WGS sequence"/>
</dbReference>
<dbReference type="InterPro" id="IPR042262">
    <property type="entry name" value="CN_hydtase_beta_C"/>
</dbReference>
<dbReference type="InterPro" id="IPR023808">
    <property type="entry name" value="Nitrile_Hydratase_acc_put"/>
</dbReference>
<comment type="caution">
    <text evidence="3">The sequence shown here is derived from an EMBL/GenBank/DDBJ whole genome shotgun (WGS) entry which is preliminary data.</text>
</comment>
<dbReference type="Gene3D" id="1.10.472.20">
    <property type="entry name" value="Nitrile hydratase, beta subunit"/>
    <property type="match status" value="1"/>
</dbReference>
<dbReference type="NCBIfam" id="TIGR03889">
    <property type="entry name" value="nitrile_acc"/>
    <property type="match status" value="1"/>
</dbReference>
<dbReference type="AlphaFoldDB" id="A0A3N9TKY1"/>
<dbReference type="SUPFAM" id="SSF50090">
    <property type="entry name" value="Electron transport accessory proteins"/>
    <property type="match status" value="1"/>
</dbReference>
<gene>
    <name evidence="3" type="ORF">EES38_00285</name>
</gene>
<evidence type="ECO:0000313" key="4">
    <source>
        <dbReference type="Proteomes" id="UP000281112"/>
    </source>
</evidence>
<evidence type="ECO:0000313" key="3">
    <source>
        <dbReference type="EMBL" id="RQW64523.1"/>
    </source>
</evidence>
<protein>
    <submittedName>
        <fullName evidence="3">Nitrile hydratase accessory protein</fullName>
    </submittedName>
</protein>
<dbReference type="InterPro" id="IPR049054">
    <property type="entry name" value="CN_hydtase_beta-like_N"/>
</dbReference>
<dbReference type="RefSeq" id="WP_124935175.1">
    <property type="nucleotide sequence ID" value="NZ_RJVQ01000001.1"/>
</dbReference>